<accession>A0A1H3LA01</accession>
<dbReference type="OrthoDB" id="1707909at2"/>
<dbReference type="InterPro" id="IPR009078">
    <property type="entry name" value="Ferritin-like_SF"/>
</dbReference>
<dbReference type="EMBL" id="FNQE01000003">
    <property type="protein sequence ID" value="SDY61357.1"/>
    <property type="molecule type" value="Genomic_DNA"/>
</dbReference>
<gene>
    <name evidence="1" type="ORF">SAMN05660462_00455</name>
</gene>
<evidence type="ECO:0000313" key="1">
    <source>
        <dbReference type="EMBL" id="SDY61357.1"/>
    </source>
</evidence>
<dbReference type="Proteomes" id="UP000198625">
    <property type="component" value="Unassembled WGS sequence"/>
</dbReference>
<protein>
    <submittedName>
        <fullName evidence="1">Uncharacterized protein</fullName>
    </submittedName>
</protein>
<reference evidence="1 2" key="1">
    <citation type="submission" date="2016-10" db="EMBL/GenBank/DDBJ databases">
        <authorList>
            <person name="de Groot N.N."/>
        </authorList>
    </citation>
    <scope>NUCLEOTIDE SEQUENCE [LARGE SCALE GENOMIC DNA]</scope>
    <source>
        <strain evidence="1 2">DSM 21650</strain>
    </source>
</reference>
<sequence length="64" mass="7591">MQMNTLDMLKKKLLDAQEMVRDYEMFSKKTDDEEVVNTFKKFAEESGMQARKLQSIVDKHEGFK</sequence>
<keyword evidence="2" id="KW-1185">Reference proteome</keyword>
<dbReference type="AlphaFoldDB" id="A0A1H3LA01"/>
<dbReference type="SUPFAM" id="SSF47240">
    <property type="entry name" value="Ferritin-like"/>
    <property type="match status" value="1"/>
</dbReference>
<name>A0A1H3LA01_9FIRM</name>
<dbReference type="STRING" id="415015.SAMN05660462_00455"/>
<dbReference type="RefSeq" id="WP_091726644.1">
    <property type="nucleotide sequence ID" value="NZ_FNQE01000003.1"/>
</dbReference>
<proteinExistence type="predicted"/>
<organism evidence="1 2">
    <name type="scientific">Proteiniborus ethanoligenes</name>
    <dbReference type="NCBI Taxonomy" id="415015"/>
    <lineage>
        <taxon>Bacteria</taxon>
        <taxon>Bacillati</taxon>
        <taxon>Bacillota</taxon>
        <taxon>Clostridia</taxon>
        <taxon>Eubacteriales</taxon>
        <taxon>Proteiniborus</taxon>
    </lineage>
</organism>
<evidence type="ECO:0000313" key="2">
    <source>
        <dbReference type="Proteomes" id="UP000198625"/>
    </source>
</evidence>